<dbReference type="RefSeq" id="XP_034014204.1">
    <property type="nucleotide sequence ID" value="XM_034159279.1"/>
</dbReference>
<feature type="region of interest" description="Disordered" evidence="1">
    <location>
        <begin position="1"/>
        <end position="23"/>
    </location>
</feature>
<feature type="transmembrane region" description="Helical" evidence="2">
    <location>
        <begin position="183"/>
        <end position="200"/>
    </location>
</feature>
<evidence type="ECO:0000313" key="4">
    <source>
        <dbReference type="Proteomes" id="UP000449547"/>
    </source>
</evidence>
<evidence type="ECO:0008006" key="5">
    <source>
        <dbReference type="Google" id="ProtNLM"/>
    </source>
</evidence>
<sequence length="329" mass="36610">MASVPSTPQRTTGAVKTATPRTALKPRTALSKTIHSFDANSSYVEADDATYIHETTDDDSEDDGEEFSVVDDSMVATPVESTPETKSETKPETEPILPPPTSNFQKFIVKHEIGRKLLHSFIGVFTLKMYTMGISQRQFILPLFILFTVIFINDFVRFRNPKLNQRIVRATWWMIRENEINEYNGTLWYLVGLIIVFIIMPKDVSMMSVLLLSWADTAASSVGRAWGKYTPKISTNKSVAGCLGSFAAGVFACVLFYGYFVPHYPQVNQPGDVLWDPAHSKMTLATFAVATGVIASVSEMIDFMGLDDNFTIPVISAFALYVLIRATEV</sequence>
<name>A0A642UVZ8_DIURU</name>
<dbReference type="GO" id="GO:0005789">
    <property type="term" value="C:endoplasmic reticulum membrane"/>
    <property type="evidence" value="ECO:0007669"/>
    <property type="project" value="TreeGrafter"/>
</dbReference>
<dbReference type="GeneID" id="54779625"/>
<dbReference type="GO" id="GO:0004143">
    <property type="term" value="F:ATP-dependent diacylglycerol kinase activity"/>
    <property type="evidence" value="ECO:0007669"/>
    <property type="project" value="InterPro"/>
</dbReference>
<feature type="compositionally biased region" description="Basic and acidic residues" evidence="1">
    <location>
        <begin position="83"/>
        <end position="93"/>
    </location>
</feature>
<keyword evidence="2" id="KW-0472">Membrane</keyword>
<dbReference type="AlphaFoldDB" id="A0A642UVZ8"/>
<protein>
    <recommendedName>
        <fullName evidence="5">Phosphatidate cytidylyltransferase</fullName>
    </recommendedName>
</protein>
<accession>A0A642UVZ8</accession>
<keyword evidence="2" id="KW-0812">Transmembrane</keyword>
<evidence type="ECO:0000256" key="2">
    <source>
        <dbReference type="SAM" id="Phobius"/>
    </source>
</evidence>
<dbReference type="PANTHER" id="PTHR31303">
    <property type="entry name" value="CTP-DEPENDENT DIACYLGLYCEROL KINASE 1"/>
    <property type="match status" value="1"/>
</dbReference>
<reference evidence="3 4" key="1">
    <citation type="submission" date="2019-07" db="EMBL/GenBank/DDBJ databases">
        <title>Genome assembly of two rare yeast pathogens: Diutina rugosa and Trichomonascus ciferrii.</title>
        <authorList>
            <person name="Mixao V."/>
            <person name="Saus E."/>
            <person name="Hansen A."/>
            <person name="Lass-Flor C."/>
            <person name="Gabaldon T."/>
        </authorList>
    </citation>
    <scope>NUCLEOTIDE SEQUENCE [LARGE SCALE GENOMIC DNA]</scope>
    <source>
        <strain evidence="3 4">CBS 613</strain>
    </source>
</reference>
<evidence type="ECO:0000256" key="1">
    <source>
        <dbReference type="SAM" id="MobiDB-lite"/>
    </source>
</evidence>
<feature type="transmembrane region" description="Helical" evidence="2">
    <location>
        <begin position="239"/>
        <end position="260"/>
    </location>
</feature>
<keyword evidence="4" id="KW-1185">Reference proteome</keyword>
<dbReference type="EMBL" id="SWFT01000033">
    <property type="protein sequence ID" value="KAA8906563.1"/>
    <property type="molecule type" value="Genomic_DNA"/>
</dbReference>
<dbReference type="GO" id="GO:0006654">
    <property type="term" value="P:phosphatidic acid biosynthetic process"/>
    <property type="evidence" value="ECO:0007669"/>
    <property type="project" value="TreeGrafter"/>
</dbReference>
<feature type="transmembrane region" description="Helical" evidence="2">
    <location>
        <begin position="206"/>
        <end position="227"/>
    </location>
</feature>
<gene>
    <name evidence="3" type="ORF">DIURU_000972</name>
</gene>
<feature type="transmembrane region" description="Helical" evidence="2">
    <location>
        <begin position="117"/>
        <end position="133"/>
    </location>
</feature>
<feature type="transmembrane region" description="Helical" evidence="2">
    <location>
        <begin position="139"/>
        <end position="156"/>
    </location>
</feature>
<dbReference type="VEuPathDB" id="FungiDB:DIURU_000972"/>
<dbReference type="InterPro" id="IPR037997">
    <property type="entry name" value="Dgk1-like"/>
</dbReference>
<evidence type="ECO:0000313" key="3">
    <source>
        <dbReference type="EMBL" id="KAA8906563.1"/>
    </source>
</evidence>
<feature type="transmembrane region" description="Helical" evidence="2">
    <location>
        <begin position="310"/>
        <end position="327"/>
    </location>
</feature>
<dbReference type="OrthoDB" id="5673at2759"/>
<proteinExistence type="predicted"/>
<feature type="region of interest" description="Disordered" evidence="1">
    <location>
        <begin position="76"/>
        <end position="97"/>
    </location>
</feature>
<dbReference type="OMA" id="TKHEVPR"/>
<organism evidence="3 4">
    <name type="scientific">Diutina rugosa</name>
    <name type="common">Yeast</name>
    <name type="synonym">Candida rugosa</name>
    <dbReference type="NCBI Taxonomy" id="5481"/>
    <lineage>
        <taxon>Eukaryota</taxon>
        <taxon>Fungi</taxon>
        <taxon>Dikarya</taxon>
        <taxon>Ascomycota</taxon>
        <taxon>Saccharomycotina</taxon>
        <taxon>Pichiomycetes</taxon>
        <taxon>Debaryomycetaceae</taxon>
        <taxon>Diutina</taxon>
    </lineage>
</organism>
<keyword evidence="2" id="KW-1133">Transmembrane helix</keyword>
<feature type="compositionally biased region" description="Polar residues" evidence="1">
    <location>
        <begin position="1"/>
        <end position="14"/>
    </location>
</feature>
<dbReference type="Proteomes" id="UP000449547">
    <property type="component" value="Unassembled WGS sequence"/>
</dbReference>
<comment type="caution">
    <text evidence="3">The sequence shown here is derived from an EMBL/GenBank/DDBJ whole genome shotgun (WGS) entry which is preliminary data.</text>
</comment>
<dbReference type="PANTHER" id="PTHR31303:SF1">
    <property type="entry name" value="CTP-DEPENDENT DIACYLGLYCEROL KINASE 1"/>
    <property type="match status" value="1"/>
</dbReference>